<keyword evidence="2" id="KW-1003">Cell membrane</keyword>
<gene>
    <name evidence="7" type="ORF">GON03_11250</name>
</gene>
<keyword evidence="5 6" id="KW-0472">Membrane</keyword>
<keyword evidence="8" id="KW-1185">Reference proteome</keyword>
<evidence type="ECO:0000313" key="8">
    <source>
        <dbReference type="Proteomes" id="UP000473525"/>
    </source>
</evidence>
<comment type="subcellular location">
    <subcellularLocation>
        <location evidence="1">Cell membrane</location>
        <topology evidence="1">Multi-pass membrane protein</topology>
    </subcellularLocation>
</comment>
<dbReference type="RefSeq" id="WP_181645203.1">
    <property type="nucleotide sequence ID" value="NZ_WSEK01000004.1"/>
</dbReference>
<feature type="transmembrane region" description="Helical" evidence="6">
    <location>
        <begin position="35"/>
        <end position="63"/>
    </location>
</feature>
<evidence type="ECO:0000256" key="3">
    <source>
        <dbReference type="ARBA" id="ARBA00022692"/>
    </source>
</evidence>
<keyword evidence="3 6" id="KW-0812">Transmembrane</keyword>
<dbReference type="AlphaFoldDB" id="A0A6L6XR18"/>
<feature type="transmembrane region" description="Helical" evidence="6">
    <location>
        <begin position="247"/>
        <end position="275"/>
    </location>
</feature>
<evidence type="ECO:0000256" key="1">
    <source>
        <dbReference type="ARBA" id="ARBA00004651"/>
    </source>
</evidence>
<organism evidence="7 8">
    <name type="scientific">Nocardioides agri</name>
    <dbReference type="NCBI Taxonomy" id="2682843"/>
    <lineage>
        <taxon>Bacteria</taxon>
        <taxon>Bacillati</taxon>
        <taxon>Actinomycetota</taxon>
        <taxon>Actinomycetes</taxon>
        <taxon>Propionibacteriales</taxon>
        <taxon>Nocardioidaceae</taxon>
        <taxon>Nocardioides</taxon>
    </lineage>
</organism>
<dbReference type="EMBL" id="WSEK01000004">
    <property type="protein sequence ID" value="MVQ49759.1"/>
    <property type="molecule type" value="Genomic_DNA"/>
</dbReference>
<dbReference type="PANTHER" id="PTHR30213">
    <property type="entry name" value="INNER MEMBRANE PROTEIN YHJD"/>
    <property type="match status" value="1"/>
</dbReference>
<name>A0A6L6XR18_9ACTN</name>
<evidence type="ECO:0000256" key="5">
    <source>
        <dbReference type="ARBA" id="ARBA00023136"/>
    </source>
</evidence>
<dbReference type="Proteomes" id="UP000473525">
    <property type="component" value="Unassembled WGS sequence"/>
</dbReference>
<evidence type="ECO:0000313" key="7">
    <source>
        <dbReference type="EMBL" id="MVQ49759.1"/>
    </source>
</evidence>
<proteinExistence type="predicted"/>
<dbReference type="PANTHER" id="PTHR30213:SF1">
    <property type="entry name" value="INNER MEMBRANE PROTEIN YHJD"/>
    <property type="match status" value="1"/>
</dbReference>
<sequence>MARVIDAVDGAQRRWSVFGYPLGVIYKYFDDQGNYLAAIITYYAFISIFPLLLLASTILGFFLEGDPERQQELLDTALAQFPIIGDQLGRPEGLTGSTTVVVVGGLVALYGALGLGQALQNTLNVAWGVPRNSRPNPILLRLKSLFLLVTAGMAVLAISGLAILVSHTEVLGESLSDFKWPITVLTVTVNTLVLTALFRVGAARSHSIWTGSVPGAVTASLLWLVLQSIGALYVTNVITKTTGMNQTFALVLGLIGVIWLAAVIGVLGIEVNVVLDRRLWPRALLTPFTDRVNLTDADRRAYASYARAQRHKGFETVEVTFAQVGLPMPDDEDDGADHTS</sequence>
<feature type="transmembrane region" description="Helical" evidence="6">
    <location>
        <begin position="213"/>
        <end position="235"/>
    </location>
</feature>
<reference evidence="7 8" key="1">
    <citation type="submission" date="2019-12" db="EMBL/GenBank/DDBJ databases">
        <authorList>
            <person name="Huq M.A."/>
        </authorList>
    </citation>
    <scope>NUCLEOTIDE SEQUENCE [LARGE SCALE GENOMIC DNA]</scope>
    <source>
        <strain evidence="7 8">MAH-18</strain>
    </source>
</reference>
<dbReference type="Pfam" id="PF03631">
    <property type="entry name" value="Virul_fac_BrkB"/>
    <property type="match status" value="1"/>
</dbReference>
<comment type="caution">
    <text evidence="7">The sequence shown here is derived from an EMBL/GenBank/DDBJ whole genome shotgun (WGS) entry which is preliminary data.</text>
</comment>
<dbReference type="GO" id="GO:0005886">
    <property type="term" value="C:plasma membrane"/>
    <property type="evidence" value="ECO:0007669"/>
    <property type="project" value="UniProtKB-SubCell"/>
</dbReference>
<evidence type="ECO:0000256" key="2">
    <source>
        <dbReference type="ARBA" id="ARBA00022475"/>
    </source>
</evidence>
<evidence type="ECO:0000256" key="4">
    <source>
        <dbReference type="ARBA" id="ARBA00022989"/>
    </source>
</evidence>
<accession>A0A6L6XR18</accession>
<feature type="transmembrane region" description="Helical" evidence="6">
    <location>
        <begin position="145"/>
        <end position="166"/>
    </location>
</feature>
<protein>
    <submittedName>
        <fullName evidence="7">Ribonuclease BN</fullName>
    </submittedName>
</protein>
<dbReference type="InterPro" id="IPR017039">
    <property type="entry name" value="Virul_fac_BrkB"/>
</dbReference>
<keyword evidence="4 6" id="KW-1133">Transmembrane helix</keyword>
<feature type="transmembrane region" description="Helical" evidence="6">
    <location>
        <begin position="178"/>
        <end position="201"/>
    </location>
</feature>
<evidence type="ECO:0000256" key="6">
    <source>
        <dbReference type="SAM" id="Phobius"/>
    </source>
</evidence>